<dbReference type="Proteomes" id="UP000178319">
    <property type="component" value="Unassembled WGS sequence"/>
</dbReference>
<dbReference type="EMBL" id="MHBZ01000033">
    <property type="protein sequence ID" value="OGY10541.1"/>
    <property type="molecule type" value="Genomic_DNA"/>
</dbReference>
<gene>
    <name evidence="3" type="ORF">A3D26_00375</name>
</gene>
<name>A0A1G1V591_9BACT</name>
<evidence type="ECO:0000313" key="3">
    <source>
        <dbReference type="EMBL" id="OGY10541.1"/>
    </source>
</evidence>
<protein>
    <submittedName>
        <fullName evidence="3">Uncharacterized protein</fullName>
    </submittedName>
</protein>
<organism evidence="3 4">
    <name type="scientific">Candidatus Blackburnbacteria bacterium RIFCSPHIGHO2_02_FULL_44_20</name>
    <dbReference type="NCBI Taxonomy" id="1797516"/>
    <lineage>
        <taxon>Bacteria</taxon>
        <taxon>Candidatus Blackburniibacteriota</taxon>
    </lineage>
</organism>
<keyword evidence="2" id="KW-1133">Transmembrane helix</keyword>
<evidence type="ECO:0000313" key="4">
    <source>
        <dbReference type="Proteomes" id="UP000178319"/>
    </source>
</evidence>
<evidence type="ECO:0000256" key="1">
    <source>
        <dbReference type="SAM" id="MobiDB-lite"/>
    </source>
</evidence>
<dbReference type="AlphaFoldDB" id="A0A1G1V591"/>
<feature type="transmembrane region" description="Helical" evidence="2">
    <location>
        <begin position="12"/>
        <end position="27"/>
    </location>
</feature>
<feature type="region of interest" description="Disordered" evidence="1">
    <location>
        <begin position="33"/>
        <end position="55"/>
    </location>
</feature>
<accession>A0A1G1V591</accession>
<keyword evidence="2" id="KW-0472">Membrane</keyword>
<comment type="caution">
    <text evidence="3">The sequence shown here is derived from an EMBL/GenBank/DDBJ whole genome shotgun (WGS) entry which is preliminary data.</text>
</comment>
<keyword evidence="2" id="KW-0812">Transmembrane</keyword>
<sequence>MKSFFKSTKFKVFVSVLIFFGFGFYLLRPGDENKESQGSDSGVYYSPTPAVESPAENKSKFITFLPIDNENYLVEYFPDRDYFFVQIRKNPYSFYKKQVEDIFGQFKIPLNSVNVEWSSVRGVGP</sequence>
<reference evidence="3 4" key="1">
    <citation type="journal article" date="2016" name="Nat. Commun.">
        <title>Thousands of microbial genomes shed light on interconnected biogeochemical processes in an aquifer system.</title>
        <authorList>
            <person name="Anantharaman K."/>
            <person name="Brown C.T."/>
            <person name="Hug L.A."/>
            <person name="Sharon I."/>
            <person name="Castelle C.J."/>
            <person name="Probst A.J."/>
            <person name="Thomas B.C."/>
            <person name="Singh A."/>
            <person name="Wilkins M.J."/>
            <person name="Karaoz U."/>
            <person name="Brodie E.L."/>
            <person name="Williams K.H."/>
            <person name="Hubbard S.S."/>
            <person name="Banfield J.F."/>
        </authorList>
    </citation>
    <scope>NUCLEOTIDE SEQUENCE [LARGE SCALE GENOMIC DNA]</scope>
</reference>
<proteinExistence type="predicted"/>
<dbReference type="STRING" id="1797516.A3D26_00375"/>
<evidence type="ECO:0000256" key="2">
    <source>
        <dbReference type="SAM" id="Phobius"/>
    </source>
</evidence>